<evidence type="ECO:0000313" key="3">
    <source>
        <dbReference type="Proteomes" id="UP000253083"/>
    </source>
</evidence>
<proteinExistence type="predicted"/>
<keyword evidence="2" id="KW-0378">Hydrolase</keyword>
<accession>A0A395JRL2</accession>
<dbReference type="Gene3D" id="1.10.150.20">
    <property type="entry name" value="5' to 3' exonuclease, C-terminal subdomain"/>
    <property type="match status" value="1"/>
</dbReference>
<keyword evidence="1" id="KW-0812">Transmembrane</keyword>
<sequence>MKYLFLEIWVFLLLAFLLGMFVQWFFCCRNKKSELTVEEITSTSKTTSAPIISSTETLGADTSVPVEATPVEVAPVAAALSAADLARPFGFDTAPSDADDIKRIKGIGSVIEKTLNELGIYQFKQIAAWNDDNVSWVESSLAFPGRITRENWIEQAKTLSQGGTTEFAKRVDKGSVDYKS</sequence>
<organism evidence="2 3">
    <name type="scientific">Arenicella xantha</name>
    <dbReference type="NCBI Taxonomy" id="644221"/>
    <lineage>
        <taxon>Bacteria</taxon>
        <taxon>Pseudomonadati</taxon>
        <taxon>Pseudomonadota</taxon>
        <taxon>Gammaproteobacteria</taxon>
        <taxon>Arenicellales</taxon>
        <taxon>Arenicellaceae</taxon>
        <taxon>Arenicella</taxon>
    </lineage>
</organism>
<dbReference type="OrthoDB" id="7059739at2"/>
<feature type="transmembrane region" description="Helical" evidence="1">
    <location>
        <begin position="6"/>
        <end position="26"/>
    </location>
</feature>
<evidence type="ECO:0000313" key="2">
    <source>
        <dbReference type="EMBL" id="RBP51340.1"/>
    </source>
</evidence>
<dbReference type="AlphaFoldDB" id="A0A395JRL2"/>
<keyword evidence="2" id="KW-0255">Endonuclease</keyword>
<gene>
    <name evidence="2" type="ORF">DFR28_102760</name>
</gene>
<dbReference type="GO" id="GO:0004519">
    <property type="term" value="F:endonuclease activity"/>
    <property type="evidence" value="ECO:0007669"/>
    <property type="project" value="UniProtKB-KW"/>
</dbReference>
<evidence type="ECO:0000256" key="1">
    <source>
        <dbReference type="SAM" id="Phobius"/>
    </source>
</evidence>
<comment type="caution">
    <text evidence="2">The sequence shown here is derived from an EMBL/GenBank/DDBJ whole genome shotgun (WGS) entry which is preliminary data.</text>
</comment>
<dbReference type="EMBL" id="QNRT01000002">
    <property type="protein sequence ID" value="RBP51340.1"/>
    <property type="molecule type" value="Genomic_DNA"/>
</dbReference>
<dbReference type="RefSeq" id="WP_113954115.1">
    <property type="nucleotide sequence ID" value="NZ_QNRT01000002.1"/>
</dbReference>
<protein>
    <submittedName>
        <fullName evidence="2">Putative flap endonuclease-1-like 5' DNA nuclease</fullName>
    </submittedName>
</protein>
<name>A0A395JRL2_9GAMM</name>
<reference evidence="2 3" key="1">
    <citation type="submission" date="2018-06" db="EMBL/GenBank/DDBJ databases">
        <title>Genomic Encyclopedia of Type Strains, Phase IV (KMG-IV): sequencing the most valuable type-strain genomes for metagenomic binning, comparative biology and taxonomic classification.</title>
        <authorList>
            <person name="Goeker M."/>
        </authorList>
    </citation>
    <scope>NUCLEOTIDE SEQUENCE [LARGE SCALE GENOMIC DNA]</scope>
    <source>
        <strain evidence="2 3">DSM 24032</strain>
    </source>
</reference>
<keyword evidence="1" id="KW-1133">Transmembrane helix</keyword>
<keyword evidence="3" id="KW-1185">Reference proteome</keyword>
<keyword evidence="2" id="KW-0540">Nuclease</keyword>
<dbReference type="InParanoid" id="A0A395JRL2"/>
<dbReference type="Proteomes" id="UP000253083">
    <property type="component" value="Unassembled WGS sequence"/>
</dbReference>
<keyword evidence="1" id="KW-0472">Membrane</keyword>